<feature type="region of interest" description="Disordered" evidence="1">
    <location>
        <begin position="1"/>
        <end position="44"/>
    </location>
</feature>
<comment type="caution">
    <text evidence="2">The sequence shown here is derived from an EMBL/GenBank/DDBJ whole genome shotgun (WGS) entry which is preliminary data.</text>
</comment>
<reference evidence="2" key="1">
    <citation type="submission" date="2018-04" db="EMBL/GenBank/DDBJ databases">
        <title>Whole genome sequencing of Hypsizygus marmoreus.</title>
        <authorList>
            <person name="Choi I.-G."/>
            <person name="Min B."/>
            <person name="Kim J.-G."/>
            <person name="Kim S."/>
            <person name="Oh Y.-L."/>
            <person name="Kong W.-S."/>
            <person name="Park H."/>
            <person name="Jeong J."/>
            <person name="Song E.-S."/>
        </authorList>
    </citation>
    <scope>NUCLEOTIDE SEQUENCE [LARGE SCALE GENOMIC DNA]</scope>
    <source>
        <strain evidence="2">51987-8</strain>
    </source>
</reference>
<dbReference type="EMBL" id="LUEZ02000041">
    <property type="protein sequence ID" value="RDB24718.1"/>
    <property type="molecule type" value="Genomic_DNA"/>
</dbReference>
<evidence type="ECO:0000313" key="3">
    <source>
        <dbReference type="Proteomes" id="UP000076154"/>
    </source>
</evidence>
<dbReference type="AlphaFoldDB" id="A0A369JSD9"/>
<keyword evidence="3" id="KW-1185">Reference proteome</keyword>
<evidence type="ECO:0000313" key="2">
    <source>
        <dbReference type="EMBL" id="RDB24718.1"/>
    </source>
</evidence>
<sequence>MDKVHGRIVDLSQDTHCPGHSSLEKFPPGFPNNTDNLAKPPKDTPCNAVGRGFQRYGTSKPRVLMFIYELNRRLQVHYMTVAMDPGELLDSHAMSAGVPKAWGTWMKYILNPLLPVLKFMAPNLPSSSEADVTFIYIEANKFGSPESYDESKWEALWAKSVAWSGILKAYGYRSGDWLRRMLLTCYLVWDYLP</sequence>
<proteinExistence type="predicted"/>
<evidence type="ECO:0000256" key="1">
    <source>
        <dbReference type="SAM" id="MobiDB-lite"/>
    </source>
</evidence>
<dbReference type="InParanoid" id="A0A369JSD9"/>
<dbReference type="OrthoDB" id="542013at2759"/>
<accession>A0A369JSD9</accession>
<gene>
    <name evidence="2" type="ORF">Hypma_008076</name>
</gene>
<dbReference type="Proteomes" id="UP000076154">
    <property type="component" value="Unassembled WGS sequence"/>
</dbReference>
<name>A0A369JSD9_HYPMA</name>
<organism evidence="2 3">
    <name type="scientific">Hypsizygus marmoreus</name>
    <name type="common">White beech mushroom</name>
    <name type="synonym">Agaricus marmoreus</name>
    <dbReference type="NCBI Taxonomy" id="39966"/>
    <lineage>
        <taxon>Eukaryota</taxon>
        <taxon>Fungi</taxon>
        <taxon>Dikarya</taxon>
        <taxon>Basidiomycota</taxon>
        <taxon>Agaricomycotina</taxon>
        <taxon>Agaricomycetes</taxon>
        <taxon>Agaricomycetidae</taxon>
        <taxon>Agaricales</taxon>
        <taxon>Tricholomatineae</taxon>
        <taxon>Lyophyllaceae</taxon>
        <taxon>Hypsizygus</taxon>
    </lineage>
</organism>
<protein>
    <submittedName>
        <fullName evidence="2">Uncharacterized protein</fullName>
    </submittedName>
</protein>
<dbReference type="STRING" id="39966.A0A369JSD9"/>